<dbReference type="Pfam" id="PF01874">
    <property type="entry name" value="CitG"/>
    <property type="match status" value="1"/>
</dbReference>
<dbReference type="EMBL" id="BX294151">
    <property type="protein sequence ID" value="CAD78785.1"/>
    <property type="molecule type" value="Genomic_DNA"/>
</dbReference>
<dbReference type="PATRIC" id="fig|243090.15.peg.4954"/>
<dbReference type="PANTHER" id="PTHR42280">
    <property type="entry name" value="CITG FAMILY PROTEIN"/>
    <property type="match status" value="1"/>
</dbReference>
<dbReference type="AlphaFoldDB" id="Q7UF98"/>
<dbReference type="eggNOG" id="COG1767">
    <property type="taxonomic scope" value="Bacteria"/>
</dbReference>
<dbReference type="EnsemblBacteria" id="CAD78785">
    <property type="protein sequence ID" value="CAD78785"/>
    <property type="gene ID" value="RB10246"/>
</dbReference>
<dbReference type="KEGG" id="rba:RB10246"/>
<evidence type="ECO:0000313" key="1">
    <source>
        <dbReference type="EMBL" id="CAD78785.1"/>
    </source>
</evidence>
<dbReference type="HOGENOM" id="CLU_063627_0_0_0"/>
<accession>Q7UF98</accession>
<protein>
    <submittedName>
        <fullName evidence="1">Uncharacterized protein</fullName>
    </submittedName>
</protein>
<reference evidence="1 2" key="1">
    <citation type="journal article" date="2003" name="Proc. Natl. Acad. Sci. U.S.A.">
        <title>Complete genome sequence of the marine planctomycete Pirellula sp. strain 1.</title>
        <authorList>
            <person name="Gloeckner F.O."/>
            <person name="Kube M."/>
            <person name="Bauer M."/>
            <person name="Teeling H."/>
            <person name="Lombardot T."/>
            <person name="Ludwig W."/>
            <person name="Gade D."/>
            <person name="Beck A."/>
            <person name="Borzym K."/>
            <person name="Heitmann K."/>
            <person name="Rabus R."/>
            <person name="Schlesner H."/>
            <person name="Amann R."/>
            <person name="Reinhardt R."/>
        </authorList>
    </citation>
    <scope>NUCLEOTIDE SEQUENCE [LARGE SCALE GENOMIC DNA]</scope>
    <source>
        <strain evidence="2">DSM 10527 / NCIMB 13988 / SH1</strain>
    </source>
</reference>
<proteinExistence type="predicted"/>
<dbReference type="Proteomes" id="UP000001025">
    <property type="component" value="Chromosome"/>
</dbReference>
<evidence type="ECO:0000313" key="2">
    <source>
        <dbReference type="Proteomes" id="UP000001025"/>
    </source>
</evidence>
<dbReference type="PANTHER" id="PTHR42280:SF1">
    <property type="entry name" value="CITG FAMILY PROTEIN"/>
    <property type="match status" value="1"/>
</dbReference>
<dbReference type="OrthoDB" id="8525901at2"/>
<name>Q7UF98_RHOBA</name>
<dbReference type="InParanoid" id="Q7UF98"/>
<gene>
    <name evidence="1" type="ordered locus">RB10246</name>
</gene>
<keyword evidence="2" id="KW-1185">Reference proteome</keyword>
<dbReference type="InterPro" id="IPR002736">
    <property type="entry name" value="CitG"/>
</dbReference>
<dbReference type="Gene3D" id="1.10.4200.10">
    <property type="entry name" value="Triphosphoribosyl-dephospho-CoA protein"/>
    <property type="match status" value="1"/>
</dbReference>
<organism evidence="1 2">
    <name type="scientific">Rhodopirellula baltica (strain DSM 10527 / NCIMB 13988 / SH1)</name>
    <dbReference type="NCBI Taxonomy" id="243090"/>
    <lineage>
        <taxon>Bacteria</taxon>
        <taxon>Pseudomonadati</taxon>
        <taxon>Planctomycetota</taxon>
        <taxon>Planctomycetia</taxon>
        <taxon>Pirellulales</taxon>
        <taxon>Pirellulaceae</taxon>
        <taxon>Rhodopirellula</taxon>
    </lineage>
</organism>
<dbReference type="GO" id="GO:0005524">
    <property type="term" value="F:ATP binding"/>
    <property type="evidence" value="ECO:0007669"/>
    <property type="project" value="InterPro"/>
</dbReference>
<sequence length="316" mass="34571">MIHCSPASRNASVRRDPWQWIANTIGGPADAIQYACVLEATAPKAGNVHPVAKFDDLCFADFVSAAEIAAIELTVASSGLGDRVHSLIDQTRRRTNTNVNLGIALLFGPIVLAEEQQRPTSDSWTLNHWHDATSNVLLNITKEQSHRLGQAIAKASAGGMDGDYQPEDPSLDVQSLTDSFDVMAAMREAKNRDLIAVEYANGFESFFADVVPTVETSVRETGDLLSGISLAHLRLLADRGDSLIARKNGRQTEREIRKRAERCVDDFQRSGNSGIGELESIKEFDAYLRSEAHRLNPGTTADFIAAAVYVCLRMRS</sequence>
<dbReference type="STRING" id="243090.RB10246"/>
<dbReference type="GO" id="GO:0046917">
    <property type="term" value="F:triphosphoribosyl-dephospho-CoA synthase activity"/>
    <property type="evidence" value="ECO:0007669"/>
    <property type="project" value="InterPro"/>
</dbReference>